<feature type="coiled-coil region" evidence="1">
    <location>
        <begin position="166"/>
        <end position="200"/>
    </location>
</feature>
<evidence type="ECO:0000313" key="5">
    <source>
        <dbReference type="Proteomes" id="UP000252249"/>
    </source>
</evidence>
<evidence type="ECO:0000259" key="3">
    <source>
        <dbReference type="Pfam" id="PF14257"/>
    </source>
</evidence>
<feature type="domain" description="DUF4349" evidence="3">
    <location>
        <begin position="57"/>
        <end position="261"/>
    </location>
</feature>
<sequence length="272" mass="31639">MKFLISIFILILPLACSNTGSSKSESSYDDFEVKEMVIEKEAFPNGNIQATPNEMEQKLIKESYLRFQTQDLEKTYQQIIQFVKANEGFIQDDNASKSYNTISRNLIIRMPSSNFQKTIDSISNHVAYFDTKRISSKDVTEEFIDIEARLKAKKTLETRYLELLSKAKNVKEILEIERELSAIREEIEAKQGRLKYLQNRVSLSTLNIEFYKQTAETGVTVSYGTKMWNAVKSGFNGISLFFLGILYIWPFILIALIVIFFFRRWLHKKNKK</sequence>
<keyword evidence="2" id="KW-0472">Membrane</keyword>
<dbReference type="AlphaFoldDB" id="A0A368PAX3"/>
<evidence type="ECO:0000256" key="2">
    <source>
        <dbReference type="SAM" id="Phobius"/>
    </source>
</evidence>
<comment type="caution">
    <text evidence="4">The sequence shown here is derived from an EMBL/GenBank/DDBJ whole genome shotgun (WGS) entry which is preliminary data.</text>
</comment>
<keyword evidence="1" id="KW-0175">Coiled coil</keyword>
<dbReference type="Pfam" id="PF14257">
    <property type="entry name" value="DUF4349"/>
    <property type="match status" value="1"/>
</dbReference>
<name>A0A368PAX3_9FLAO</name>
<organism evidence="4 5">
    <name type="scientific">Oceanihabitans sediminis</name>
    <dbReference type="NCBI Taxonomy" id="1812012"/>
    <lineage>
        <taxon>Bacteria</taxon>
        <taxon>Pseudomonadati</taxon>
        <taxon>Bacteroidota</taxon>
        <taxon>Flavobacteriia</taxon>
        <taxon>Flavobacteriales</taxon>
        <taxon>Flavobacteriaceae</taxon>
        <taxon>Oceanihabitans</taxon>
    </lineage>
</organism>
<dbReference type="InterPro" id="IPR025645">
    <property type="entry name" value="DUF4349"/>
</dbReference>
<proteinExistence type="predicted"/>
<dbReference type="OrthoDB" id="5381491at2"/>
<protein>
    <submittedName>
        <fullName evidence="4">DUF4349 domain-containing protein</fullName>
    </submittedName>
</protein>
<dbReference type="EMBL" id="QPIG01000001">
    <property type="protein sequence ID" value="RCU58371.1"/>
    <property type="molecule type" value="Genomic_DNA"/>
</dbReference>
<feature type="transmembrane region" description="Helical" evidence="2">
    <location>
        <begin position="240"/>
        <end position="262"/>
    </location>
</feature>
<keyword evidence="2" id="KW-0812">Transmembrane</keyword>
<reference evidence="4 5" key="1">
    <citation type="submission" date="2018-07" db="EMBL/GenBank/DDBJ databases">
        <title>Oceanihabitans testaceum sp. nov., isolated from marine sediment.</title>
        <authorList>
            <person name="Li C.-M."/>
        </authorList>
    </citation>
    <scope>NUCLEOTIDE SEQUENCE [LARGE SCALE GENOMIC DNA]</scope>
    <source>
        <strain evidence="4 5">S9-10</strain>
    </source>
</reference>
<keyword evidence="2" id="KW-1133">Transmembrane helix</keyword>
<evidence type="ECO:0000313" key="4">
    <source>
        <dbReference type="EMBL" id="RCU58371.1"/>
    </source>
</evidence>
<gene>
    <name evidence="4" type="ORF">DU428_03070</name>
</gene>
<accession>A0A368PAX3</accession>
<evidence type="ECO:0000256" key="1">
    <source>
        <dbReference type="SAM" id="Coils"/>
    </source>
</evidence>
<dbReference type="RefSeq" id="WP_072347772.1">
    <property type="nucleotide sequence ID" value="NZ_JAWVXR010000001.1"/>
</dbReference>
<keyword evidence="5" id="KW-1185">Reference proteome</keyword>
<dbReference type="Proteomes" id="UP000252249">
    <property type="component" value="Unassembled WGS sequence"/>
</dbReference>